<dbReference type="PANTHER" id="PTHR38537:SF15">
    <property type="entry name" value="FILAMIN"/>
    <property type="match status" value="1"/>
</dbReference>
<proteinExistence type="predicted"/>
<name>A0A9D4UVN1_ADICA</name>
<evidence type="ECO:0000256" key="1">
    <source>
        <dbReference type="ARBA" id="ARBA00022737"/>
    </source>
</evidence>
<keyword evidence="1" id="KW-0677">Repeat</keyword>
<feature type="domain" description="GEX2 N-terminal Ig-like" evidence="3">
    <location>
        <begin position="70"/>
        <end position="173"/>
    </location>
</feature>
<dbReference type="InterPro" id="IPR056434">
    <property type="entry name" value="Ig_GEX2_N"/>
</dbReference>
<dbReference type="InterPro" id="IPR017868">
    <property type="entry name" value="Filamin/ABP280_repeat-like"/>
</dbReference>
<gene>
    <name evidence="4" type="ORF">GOP47_0010618</name>
</gene>
<dbReference type="PANTHER" id="PTHR38537">
    <property type="entry name" value="JITTERBUG, ISOFORM N"/>
    <property type="match status" value="1"/>
</dbReference>
<dbReference type="AlphaFoldDB" id="A0A9D4UVN1"/>
<sequence length="1065" mass="117271">MADPETGCSNDQVDVCKDQRVDREHLLQFANTVMYQYRKQHEAHAMDVKQGDIIDVPVDTVYYTGEVELPECSGEWQDGIHTFVVGDTAKFIIFCAQDVSMSNLSFNPLEFQNTVYDESSKLQMNPSNSRIEKLVTESMGSQLLRFSLNKSGNFLLGVQNMVKNLTGSPYRFSYNEGQLSVQHCTGKWKTGVSKFEVGTLASLVIRQSDEYGNPVFDADPLTIKAVQNNSSILVNLFNVSYQPLLKNKTEYRLLSFIVKEPGNFSLIVGNASVEIWGSPFSFSYTVGMPVLENTLVVGEGLSPLASVNFWNEIIVYIRDAYGNILSNVNASLGLSASAADDIEFEAFKPRPGSGFMAAYKPSITGHYNLTIFYNGLALPQSPFHVNVGAGWIQAKFCTAAIEPSSIVAAGDRMRIFVTAQDLQGNTVSYSSQAVSFNVTPLPLGISSPGFANAQIYDRALGLYSASFTIALVGTFKVDIDAYGSYINGSPYALTVIPGLQNIVNETFSGTKAQQFLANLTGSKAEIFNVTYIGNGVHQAKLYCNISRIYNLTVSYGGKAVNESPLIVFVAAGAVDPLRCTFTMSIAERVLIETYGVLTIQAKDSYGNNRTSGGGGFRVTFVNSKTSELYSGTAFDDSNGNYMFPFQLNIAGSYKINVTYNGIQIAGQEQIVVLRGSTEAVQISYITPTIAPTKNFTTLTMFGENLMQIISFSCNFGGIEKRPGRFNTTEETLQCDTPYIQNALTVQLVVQLTLYQGKSTFNFDITFYVDTTPIAMLDEVWSWKNDFVSFDPLSNDHVAYGAPTLLGVCKAPQNGTIEVVGTSLRYSPFLNFMGEDKLTYKISDFRGLITHGDVIVSVYELAPQILSVPQVLVGLEDQPIPSRGGIQGLDIVNPNMAETATVEAQAENGHLKFAEDLTHLWQGVQILSYDTVDQSLSNNMKPSLKFTGTFTLVSSALQALRYQGHLFAHAVVQYVERRESYFNGNDFIKLKIYNKKLEGSSKDILVMLQAKNNRPFINSSALIFLNASYWKTSNDIPITGLRVDDPDVKDTQGTTLGFWHYRSSTF</sequence>
<feature type="repeat" description="Filamin" evidence="2">
    <location>
        <begin position="296"/>
        <end position="387"/>
    </location>
</feature>
<dbReference type="PROSITE" id="PS50194">
    <property type="entry name" value="FILAMIN_REPEAT"/>
    <property type="match status" value="3"/>
</dbReference>
<dbReference type="InterPro" id="IPR013783">
    <property type="entry name" value="Ig-like_fold"/>
</dbReference>
<dbReference type="InterPro" id="IPR044801">
    <property type="entry name" value="Filamin"/>
</dbReference>
<feature type="repeat" description="Filamin" evidence="2">
    <location>
        <begin position="398"/>
        <end position="495"/>
    </location>
</feature>
<evidence type="ECO:0000313" key="5">
    <source>
        <dbReference type="Proteomes" id="UP000886520"/>
    </source>
</evidence>
<keyword evidence="5" id="KW-1185">Reference proteome</keyword>
<dbReference type="Pfam" id="PF17963">
    <property type="entry name" value="Big_9"/>
    <property type="match status" value="1"/>
</dbReference>
<reference evidence="4" key="1">
    <citation type="submission" date="2021-01" db="EMBL/GenBank/DDBJ databases">
        <title>Adiantum capillus-veneris genome.</title>
        <authorList>
            <person name="Fang Y."/>
            <person name="Liao Q."/>
        </authorList>
    </citation>
    <scope>NUCLEOTIDE SEQUENCE</scope>
    <source>
        <strain evidence="4">H3</strain>
        <tissue evidence="4">Leaf</tissue>
    </source>
</reference>
<dbReference type="GO" id="GO:0051015">
    <property type="term" value="F:actin filament binding"/>
    <property type="evidence" value="ECO:0007669"/>
    <property type="project" value="InterPro"/>
</dbReference>
<dbReference type="Pfam" id="PF23616">
    <property type="entry name" value="Ig_GEX2_N"/>
    <property type="match status" value="2"/>
</dbReference>
<organism evidence="4 5">
    <name type="scientific">Adiantum capillus-veneris</name>
    <name type="common">Maidenhair fern</name>
    <dbReference type="NCBI Taxonomy" id="13818"/>
    <lineage>
        <taxon>Eukaryota</taxon>
        <taxon>Viridiplantae</taxon>
        <taxon>Streptophyta</taxon>
        <taxon>Embryophyta</taxon>
        <taxon>Tracheophyta</taxon>
        <taxon>Polypodiopsida</taxon>
        <taxon>Polypodiidae</taxon>
        <taxon>Polypodiales</taxon>
        <taxon>Pteridineae</taxon>
        <taxon>Pteridaceae</taxon>
        <taxon>Vittarioideae</taxon>
        <taxon>Adiantum</taxon>
    </lineage>
</organism>
<dbReference type="Gene3D" id="2.60.40.3440">
    <property type="match status" value="1"/>
</dbReference>
<evidence type="ECO:0000259" key="3">
    <source>
        <dbReference type="Pfam" id="PF23616"/>
    </source>
</evidence>
<dbReference type="EMBL" id="JABFUD020000010">
    <property type="protein sequence ID" value="KAI5074657.1"/>
    <property type="molecule type" value="Genomic_DNA"/>
</dbReference>
<accession>A0A9D4UVN1</accession>
<evidence type="ECO:0000313" key="4">
    <source>
        <dbReference type="EMBL" id="KAI5074657.1"/>
    </source>
</evidence>
<feature type="domain" description="GEX2 N-terminal Ig-like" evidence="3">
    <location>
        <begin position="183"/>
        <end position="283"/>
    </location>
</feature>
<dbReference type="SMART" id="SM00557">
    <property type="entry name" value="IG_FLMN"/>
    <property type="match status" value="2"/>
</dbReference>
<feature type="repeat" description="Filamin" evidence="2">
    <location>
        <begin position="571"/>
        <end position="673"/>
    </location>
</feature>
<protein>
    <recommendedName>
        <fullName evidence="3">GEX2 N-terminal Ig-like domain-containing protein</fullName>
    </recommendedName>
</protein>
<dbReference type="SUPFAM" id="SSF81296">
    <property type="entry name" value="E set domains"/>
    <property type="match status" value="3"/>
</dbReference>
<evidence type="ECO:0000256" key="2">
    <source>
        <dbReference type="PROSITE-ProRule" id="PRU00087"/>
    </source>
</evidence>
<dbReference type="Proteomes" id="UP000886520">
    <property type="component" value="Chromosome 10"/>
</dbReference>
<comment type="caution">
    <text evidence="4">The sequence shown here is derived from an EMBL/GenBank/DDBJ whole genome shotgun (WGS) entry which is preliminary data.</text>
</comment>
<dbReference type="Gene3D" id="2.60.40.10">
    <property type="entry name" value="Immunoglobulins"/>
    <property type="match status" value="4"/>
</dbReference>
<dbReference type="GO" id="GO:0030036">
    <property type="term" value="P:actin cytoskeleton organization"/>
    <property type="evidence" value="ECO:0007669"/>
    <property type="project" value="InterPro"/>
</dbReference>
<dbReference type="InterPro" id="IPR001298">
    <property type="entry name" value="Filamin/ABP280_rpt"/>
</dbReference>
<dbReference type="InterPro" id="IPR014756">
    <property type="entry name" value="Ig_E-set"/>
</dbReference>
<dbReference type="OrthoDB" id="5334309at2759"/>
<dbReference type="Pfam" id="PF00630">
    <property type="entry name" value="Filamin"/>
    <property type="match status" value="1"/>
</dbReference>